<evidence type="ECO:0000256" key="1">
    <source>
        <dbReference type="ARBA" id="ARBA00004429"/>
    </source>
</evidence>
<feature type="transmembrane region" description="Helical" evidence="8">
    <location>
        <begin position="329"/>
        <end position="348"/>
    </location>
</feature>
<reference evidence="10 13" key="2">
    <citation type="submission" date="2018-01" db="EMBL/GenBank/DDBJ databases">
        <title>Complete genome sequence of Caulobacter flavus RHGG3.</title>
        <authorList>
            <person name="Yang E."/>
        </authorList>
    </citation>
    <scope>NUCLEOTIDE SEQUENCE [LARGE SCALE GENOMIC DNA]</scope>
    <source>
        <strain evidence="10 13">RHGG3</strain>
    </source>
</reference>
<keyword evidence="2" id="KW-0813">Transport</keyword>
<gene>
    <name evidence="10" type="ORF">C1707_24585</name>
    <name evidence="11" type="ORF">CFHF_12640</name>
</gene>
<dbReference type="AlphaFoldDB" id="A0A2N5CT52"/>
<dbReference type="GO" id="GO:0005886">
    <property type="term" value="C:plasma membrane"/>
    <property type="evidence" value="ECO:0007669"/>
    <property type="project" value="UniProtKB-SubCell"/>
</dbReference>
<feature type="transmembrane region" description="Helical" evidence="8">
    <location>
        <begin position="295"/>
        <end position="317"/>
    </location>
</feature>
<proteinExistence type="predicted"/>
<dbReference type="InterPro" id="IPR036259">
    <property type="entry name" value="MFS_trans_sf"/>
</dbReference>
<keyword evidence="5 8" id="KW-0812">Transmembrane</keyword>
<dbReference type="Pfam" id="PF12832">
    <property type="entry name" value="MFS_1_like"/>
    <property type="match status" value="1"/>
</dbReference>
<dbReference type="NCBIfam" id="NF037955">
    <property type="entry name" value="mfs"/>
    <property type="match status" value="1"/>
</dbReference>
<evidence type="ECO:0000256" key="8">
    <source>
        <dbReference type="SAM" id="Phobius"/>
    </source>
</evidence>
<evidence type="ECO:0000256" key="3">
    <source>
        <dbReference type="ARBA" id="ARBA00022475"/>
    </source>
</evidence>
<evidence type="ECO:0000256" key="2">
    <source>
        <dbReference type="ARBA" id="ARBA00022448"/>
    </source>
</evidence>
<evidence type="ECO:0000313" key="12">
    <source>
        <dbReference type="Proteomes" id="UP000234483"/>
    </source>
</evidence>
<feature type="transmembrane region" description="Helical" evidence="8">
    <location>
        <begin position="360"/>
        <end position="379"/>
    </location>
</feature>
<dbReference type="InterPro" id="IPR026032">
    <property type="entry name" value="HcaT-like"/>
</dbReference>
<dbReference type="Gene3D" id="1.20.1250.20">
    <property type="entry name" value="MFS general substrate transporter like domains"/>
    <property type="match status" value="2"/>
</dbReference>
<organism evidence="11 12">
    <name type="scientific">Caulobacter flavus</name>
    <dbReference type="NCBI Taxonomy" id="1679497"/>
    <lineage>
        <taxon>Bacteria</taxon>
        <taxon>Pseudomonadati</taxon>
        <taxon>Pseudomonadota</taxon>
        <taxon>Alphaproteobacteria</taxon>
        <taxon>Caulobacterales</taxon>
        <taxon>Caulobacteraceae</taxon>
        <taxon>Caulobacter</taxon>
    </lineage>
</organism>
<dbReference type="PANTHER" id="PTHR23522">
    <property type="entry name" value="BLL5896 PROTEIN"/>
    <property type="match status" value="1"/>
</dbReference>
<evidence type="ECO:0000313" key="10">
    <source>
        <dbReference type="EMBL" id="AYV49167.1"/>
    </source>
</evidence>
<dbReference type="EMBL" id="CP026100">
    <property type="protein sequence ID" value="AYV49167.1"/>
    <property type="molecule type" value="Genomic_DNA"/>
</dbReference>
<dbReference type="Proteomes" id="UP000281192">
    <property type="component" value="Chromosome"/>
</dbReference>
<evidence type="ECO:0000256" key="5">
    <source>
        <dbReference type="ARBA" id="ARBA00022692"/>
    </source>
</evidence>
<keyword evidence="4" id="KW-0997">Cell inner membrane</keyword>
<keyword evidence="3" id="KW-1003">Cell membrane</keyword>
<keyword evidence="13" id="KW-1185">Reference proteome</keyword>
<dbReference type="InterPro" id="IPR024989">
    <property type="entry name" value="MFS_assoc_dom"/>
</dbReference>
<evidence type="ECO:0000256" key="6">
    <source>
        <dbReference type="ARBA" id="ARBA00022989"/>
    </source>
</evidence>
<feature type="transmembrane region" description="Helical" evidence="8">
    <location>
        <begin position="129"/>
        <end position="151"/>
    </location>
</feature>
<dbReference type="RefSeq" id="WP_101713356.1">
    <property type="nucleotide sequence ID" value="NZ_CP026100.1"/>
</dbReference>
<dbReference type="KEGG" id="cfh:C1707_24585"/>
<evidence type="ECO:0000256" key="4">
    <source>
        <dbReference type="ARBA" id="ARBA00022519"/>
    </source>
</evidence>
<dbReference type="OrthoDB" id="9150135at2"/>
<feature type="transmembrane region" description="Helical" evidence="8">
    <location>
        <begin position="39"/>
        <end position="60"/>
    </location>
</feature>
<feature type="transmembrane region" description="Helical" evidence="8">
    <location>
        <begin position="72"/>
        <end position="92"/>
    </location>
</feature>
<dbReference type="Proteomes" id="UP000234483">
    <property type="component" value="Unassembled WGS sequence"/>
</dbReference>
<evidence type="ECO:0000313" key="11">
    <source>
        <dbReference type="EMBL" id="PLR14813.1"/>
    </source>
</evidence>
<feature type="transmembrane region" description="Helical" evidence="8">
    <location>
        <begin position="157"/>
        <end position="176"/>
    </location>
</feature>
<feature type="transmembrane region" description="Helical" evidence="8">
    <location>
        <begin position="197"/>
        <end position="220"/>
    </location>
</feature>
<evidence type="ECO:0000313" key="13">
    <source>
        <dbReference type="Proteomes" id="UP000281192"/>
    </source>
</evidence>
<feature type="domain" description="Major facilitator superfamily associated" evidence="9">
    <location>
        <begin position="5"/>
        <end position="359"/>
    </location>
</feature>
<reference evidence="11 12" key="1">
    <citation type="submission" date="2017-12" db="EMBL/GenBank/DDBJ databases">
        <title>The genome sequence of Caulobacter flavus CGMCC1 15093.</title>
        <authorList>
            <person name="Gao J."/>
            <person name="Mao X."/>
            <person name="Sun J."/>
        </authorList>
    </citation>
    <scope>NUCLEOTIDE SEQUENCE [LARGE SCALE GENOMIC DNA]</scope>
    <source>
        <strain evidence="11 12">CGMCC1 15093</strain>
    </source>
</reference>
<dbReference type="SUPFAM" id="SSF103473">
    <property type="entry name" value="MFS general substrate transporter"/>
    <property type="match status" value="1"/>
</dbReference>
<accession>A0A2N5CT52</accession>
<evidence type="ECO:0000256" key="7">
    <source>
        <dbReference type="ARBA" id="ARBA00023136"/>
    </source>
</evidence>
<dbReference type="EMBL" id="PJRQ01000024">
    <property type="protein sequence ID" value="PLR14813.1"/>
    <property type="molecule type" value="Genomic_DNA"/>
</dbReference>
<dbReference type="GO" id="GO:0030395">
    <property type="term" value="F:lactose binding"/>
    <property type="evidence" value="ECO:0007669"/>
    <property type="project" value="TreeGrafter"/>
</dbReference>
<comment type="subcellular location">
    <subcellularLocation>
        <location evidence="1">Cell inner membrane</location>
        <topology evidence="1">Multi-pass membrane protein</topology>
    </subcellularLocation>
</comment>
<sequence>MPLVTRLSLFYVAIYLVIGVSLPYVATFLRARGLSGAEIGAVLAAPLLLKPFTGAALAVWADGFSLRRSPMILLAVAAACAYLAMLVAPGFWGLLVCWLLGATLFSTISPLIDVVTLRRARLDGFNYGLPRGSGSSAFIAANLAMGVVLTVLGAEVIVVWITVAALLTATAAFVLIPPERVHEEGEAPARRDRWKGLGSLLTDRVFVLAVVTAGLIQGAHGFYYSFSTILWRRQEIPEPMIGVLWGVGVAAEVGFMWFLEPWRRRVGPGRLLAMGAGAAVIRWTAYAFAPPLWALFPLQALHAFTFAASFLASLQLIERLTPPKSASAAQALNSAVSQGFTLGLATLASGPLFDALSVKGYWAMAALGAAGLCGALVLGRSARVKAGA</sequence>
<protein>
    <submittedName>
        <fullName evidence="11">MFS transporter</fullName>
    </submittedName>
</protein>
<dbReference type="GO" id="GO:0015528">
    <property type="term" value="F:lactose:proton symporter activity"/>
    <property type="evidence" value="ECO:0007669"/>
    <property type="project" value="TreeGrafter"/>
</dbReference>
<feature type="transmembrane region" description="Helical" evidence="8">
    <location>
        <begin position="240"/>
        <end position="259"/>
    </location>
</feature>
<dbReference type="PIRSF" id="PIRSF004925">
    <property type="entry name" value="HcaT"/>
    <property type="match status" value="1"/>
</dbReference>
<feature type="transmembrane region" description="Helical" evidence="8">
    <location>
        <begin position="7"/>
        <end position="27"/>
    </location>
</feature>
<dbReference type="PANTHER" id="PTHR23522:SF10">
    <property type="entry name" value="3-PHENYLPROPIONIC ACID TRANSPORTER-RELATED"/>
    <property type="match status" value="1"/>
</dbReference>
<name>A0A2N5CT52_9CAUL</name>
<keyword evidence="7 8" id="KW-0472">Membrane</keyword>
<keyword evidence="6 8" id="KW-1133">Transmembrane helix</keyword>
<evidence type="ECO:0000259" key="9">
    <source>
        <dbReference type="Pfam" id="PF12832"/>
    </source>
</evidence>